<dbReference type="Gene3D" id="2.120.10.30">
    <property type="entry name" value="TolB, C-terminal domain"/>
    <property type="match status" value="1"/>
</dbReference>
<evidence type="ECO:0000256" key="3">
    <source>
        <dbReference type="ARBA" id="ARBA00023237"/>
    </source>
</evidence>
<dbReference type="AlphaFoldDB" id="A0A7U3ZGD5"/>
<accession>A0A7U3ZGD5</accession>
<evidence type="ECO:0000259" key="7">
    <source>
        <dbReference type="PROSITE" id="PS51123"/>
    </source>
</evidence>
<keyword evidence="4" id="KW-0802">TPR repeat</keyword>
<evidence type="ECO:0000256" key="4">
    <source>
        <dbReference type="PROSITE-ProRule" id="PRU00339"/>
    </source>
</evidence>
<dbReference type="SUPFAM" id="SSF48452">
    <property type="entry name" value="TPR-like"/>
    <property type="match status" value="1"/>
</dbReference>
<keyword evidence="3" id="KW-0998">Cell outer membrane</keyword>
<dbReference type="PRINTS" id="PR01021">
    <property type="entry name" value="OMPADOMAIN"/>
</dbReference>
<dbReference type="InterPro" id="IPR011990">
    <property type="entry name" value="TPR-like_helical_dom_sf"/>
</dbReference>
<dbReference type="SMART" id="SM00028">
    <property type="entry name" value="TPR"/>
    <property type="match status" value="2"/>
</dbReference>
<evidence type="ECO:0000256" key="6">
    <source>
        <dbReference type="SAM" id="Phobius"/>
    </source>
</evidence>
<dbReference type="InterPro" id="IPR019734">
    <property type="entry name" value="TPR_rpt"/>
</dbReference>
<dbReference type="SUPFAM" id="SSF82171">
    <property type="entry name" value="DPP6 N-terminal domain-like"/>
    <property type="match status" value="1"/>
</dbReference>
<comment type="subcellular location">
    <subcellularLocation>
        <location evidence="1">Cell outer membrane</location>
    </subcellularLocation>
</comment>
<keyword evidence="6" id="KW-0812">Transmembrane</keyword>
<dbReference type="Proteomes" id="UP000000493">
    <property type="component" value="Chromosome"/>
</dbReference>
<dbReference type="InterPro" id="IPR006665">
    <property type="entry name" value="OmpA-like"/>
</dbReference>
<reference evidence="9" key="1">
    <citation type="submission" date="2011-06" db="EMBL/GenBank/DDBJ databases">
        <title>The complete genome of chromosome of Runella slithyformis DSM 19594.</title>
        <authorList>
            <consortium name="US DOE Joint Genome Institute (JGI-PGF)"/>
            <person name="Lucas S."/>
            <person name="Han J."/>
            <person name="Lapidus A."/>
            <person name="Bruce D."/>
            <person name="Goodwin L."/>
            <person name="Pitluck S."/>
            <person name="Peters L."/>
            <person name="Kyrpides N."/>
            <person name="Mavromatis K."/>
            <person name="Ivanova N."/>
            <person name="Ovchinnikova G."/>
            <person name="Zhang X."/>
            <person name="Misra M."/>
            <person name="Detter J.C."/>
            <person name="Tapia R."/>
            <person name="Han C."/>
            <person name="Land M."/>
            <person name="Hauser L."/>
            <person name="Markowitz V."/>
            <person name="Cheng J.-F."/>
            <person name="Hugenholtz P."/>
            <person name="Woyke T."/>
            <person name="Wu D."/>
            <person name="Tindall B."/>
            <person name="Faehrich R."/>
            <person name="Brambilla E."/>
            <person name="Klenk H.-P."/>
            <person name="Eisen J.A."/>
        </authorList>
    </citation>
    <scope>NUCLEOTIDE SEQUENCE [LARGE SCALE GENOMIC DNA]</scope>
    <source>
        <strain evidence="9">ATCC 29530 / DSM 19594 / LMG 11500 / NCIMB 11436 / LSU 4</strain>
    </source>
</reference>
<dbReference type="PROSITE" id="PS50005">
    <property type="entry name" value="TPR"/>
    <property type="match status" value="1"/>
</dbReference>
<protein>
    <submittedName>
        <fullName evidence="8">OmpA/MotB domain protein</fullName>
    </submittedName>
</protein>
<dbReference type="InterPro" id="IPR011659">
    <property type="entry name" value="WD40"/>
</dbReference>
<dbReference type="InterPro" id="IPR036737">
    <property type="entry name" value="OmpA-like_sf"/>
</dbReference>
<evidence type="ECO:0000313" key="9">
    <source>
        <dbReference type="Proteomes" id="UP000000493"/>
    </source>
</evidence>
<dbReference type="Pfam" id="PF07676">
    <property type="entry name" value="PD40"/>
    <property type="match status" value="3"/>
</dbReference>
<keyword evidence="9" id="KW-1185">Reference proteome</keyword>
<dbReference type="InterPro" id="IPR050330">
    <property type="entry name" value="Bact_OuterMem_StrucFunc"/>
</dbReference>
<evidence type="ECO:0000256" key="1">
    <source>
        <dbReference type="ARBA" id="ARBA00004442"/>
    </source>
</evidence>
<dbReference type="PANTHER" id="PTHR30329:SF21">
    <property type="entry name" value="LIPOPROTEIN YIAD-RELATED"/>
    <property type="match status" value="1"/>
</dbReference>
<name>A0A7U3ZGD5_RUNSL</name>
<sequence length="668" mass="75508">MARFVTDSQIHGYSVEPQRVDKKSIFLKINSIYLFFFGIVSFCSMAQSPQSFLPNASGNKKAMEAFERSTKFFNEKNYEQANRWTDESLKYDSAFAEAHYRKAQLYEVFTQPDLALQSYRKAVTLQPDAPQFVAAYQKLIEYHLRAGDYAQAKRDLEHYIPFLRPNSLAQKRAQRQLLTCTFGAKAIENPLVITPEELSDTVNQFILQYFPALTADGETLLFTALRPENDEDLYVTHFKDGHWTTPTSISDKINTAENEGTGTLSADGRTLVFTACNRRDGYGSCDLYISRKNGKDWDTPKNIGINVNTPFWESQPTLSPDGRTLYFISDRKGGLGGRDVWYTSLQKNGEWSPAKNIGGPVNTPDDEASPYLHANGHTLFFASEGHEGFGGYDLFFSDSTAAGWQKPENLGYPINTSDNQVALVITSDSQYGYYSLDTKRVGNQRVSRLYRFRLPTELQQKFNAANYLKGLVTDARSGKSVKANIELIDLKTGKVVQRFSTDTESGNYLTTLPNGSEWGLYVNAAGYFYKSLSFDYTQKNKAEGLQLDIKLEPMNINSFGVLSNIYFETGKADLQDKSRTELNKLIDELKLQPTLRIEIAGHTDDVGDSKQNQILSQKRAQSVVDYLISAGVPRERIRAIGFGESKPIAPNTSEENRQLNRRIEWRIW</sequence>
<feature type="domain" description="OmpA-like" evidence="7">
    <location>
        <begin position="554"/>
        <end position="668"/>
    </location>
</feature>
<keyword evidence="2 5" id="KW-0472">Membrane</keyword>
<feature type="transmembrane region" description="Helical" evidence="6">
    <location>
        <begin position="25"/>
        <end position="47"/>
    </location>
</feature>
<dbReference type="Gene3D" id="3.30.1330.60">
    <property type="entry name" value="OmpA-like domain"/>
    <property type="match status" value="1"/>
</dbReference>
<dbReference type="KEGG" id="rsi:Runsl_0200"/>
<dbReference type="PANTHER" id="PTHR30329">
    <property type="entry name" value="STATOR ELEMENT OF FLAGELLAR MOTOR COMPLEX"/>
    <property type="match status" value="1"/>
</dbReference>
<evidence type="ECO:0000256" key="5">
    <source>
        <dbReference type="PROSITE-ProRule" id="PRU00473"/>
    </source>
</evidence>
<feature type="repeat" description="TPR" evidence="4">
    <location>
        <begin position="96"/>
        <end position="129"/>
    </location>
</feature>
<dbReference type="CDD" id="cd07185">
    <property type="entry name" value="OmpA_C-like"/>
    <property type="match status" value="1"/>
</dbReference>
<dbReference type="EMBL" id="CP002859">
    <property type="protein sequence ID" value="AEI46657.1"/>
    <property type="molecule type" value="Genomic_DNA"/>
</dbReference>
<dbReference type="Pfam" id="PF00691">
    <property type="entry name" value="OmpA"/>
    <property type="match status" value="1"/>
</dbReference>
<organism evidence="8 9">
    <name type="scientific">Runella slithyformis (strain ATCC 29530 / DSM 19594 / LMG 11500 / NCIMB 11436 / LSU 4)</name>
    <dbReference type="NCBI Taxonomy" id="761193"/>
    <lineage>
        <taxon>Bacteria</taxon>
        <taxon>Pseudomonadati</taxon>
        <taxon>Bacteroidota</taxon>
        <taxon>Cytophagia</taxon>
        <taxon>Cytophagales</taxon>
        <taxon>Spirosomataceae</taxon>
        <taxon>Runella</taxon>
    </lineage>
</organism>
<evidence type="ECO:0000256" key="2">
    <source>
        <dbReference type="ARBA" id="ARBA00023136"/>
    </source>
</evidence>
<reference evidence="8 9" key="2">
    <citation type="journal article" date="2012" name="Stand. Genomic Sci.">
        <title>Complete genome sequence of the aquatic bacterium Runella slithyformis type strain (LSU 4(T)).</title>
        <authorList>
            <person name="Copeland A."/>
            <person name="Zhang X."/>
            <person name="Misra M."/>
            <person name="Lapidus A."/>
            <person name="Nolan M."/>
            <person name="Lucas S."/>
            <person name="Deshpande S."/>
            <person name="Cheng J.F."/>
            <person name="Tapia R."/>
            <person name="Goodwin L.A."/>
            <person name="Pitluck S."/>
            <person name="Liolios K."/>
            <person name="Pagani I."/>
            <person name="Ivanova N."/>
            <person name="Mikhailova N."/>
            <person name="Pati A."/>
            <person name="Chen A."/>
            <person name="Palaniappan K."/>
            <person name="Land M."/>
            <person name="Hauser L."/>
            <person name="Pan C."/>
            <person name="Jeffries C.D."/>
            <person name="Detter J.C."/>
            <person name="Brambilla E.M."/>
            <person name="Rohde M."/>
            <person name="Djao O.D."/>
            <person name="Goker M."/>
            <person name="Sikorski J."/>
            <person name="Tindall B.J."/>
            <person name="Woyke T."/>
            <person name="Bristow J."/>
            <person name="Eisen J.A."/>
            <person name="Markowitz V."/>
            <person name="Hugenholtz P."/>
            <person name="Kyrpides N.C."/>
            <person name="Klenk H.P."/>
            <person name="Mavromatis K."/>
        </authorList>
    </citation>
    <scope>NUCLEOTIDE SEQUENCE [LARGE SCALE GENOMIC DNA]</scope>
    <source>
        <strain evidence="9">ATCC 29530 / DSM 19594 / LMG 11500 / NCIMB 11436 / LSU 4</strain>
    </source>
</reference>
<dbReference type="InterPro" id="IPR006664">
    <property type="entry name" value="OMP_bac"/>
</dbReference>
<evidence type="ECO:0000313" key="8">
    <source>
        <dbReference type="EMBL" id="AEI46657.1"/>
    </source>
</evidence>
<gene>
    <name evidence="8" type="ordered locus">Runsl_0200</name>
</gene>
<dbReference type="Gene3D" id="2.60.40.1120">
    <property type="entry name" value="Carboxypeptidase-like, regulatory domain"/>
    <property type="match status" value="1"/>
</dbReference>
<keyword evidence="6" id="KW-1133">Transmembrane helix</keyword>
<dbReference type="InterPro" id="IPR011042">
    <property type="entry name" value="6-blade_b-propeller_TolB-like"/>
</dbReference>
<dbReference type="PROSITE" id="PS51123">
    <property type="entry name" value="OMPA_2"/>
    <property type="match status" value="1"/>
</dbReference>
<dbReference type="SUPFAM" id="SSF103088">
    <property type="entry name" value="OmpA-like"/>
    <property type="match status" value="1"/>
</dbReference>
<dbReference type="GO" id="GO:0009279">
    <property type="term" value="C:cell outer membrane"/>
    <property type="evidence" value="ECO:0007669"/>
    <property type="project" value="UniProtKB-SubCell"/>
</dbReference>
<dbReference type="Gene3D" id="1.25.40.10">
    <property type="entry name" value="Tetratricopeptide repeat domain"/>
    <property type="match status" value="1"/>
</dbReference>
<proteinExistence type="predicted"/>